<evidence type="ECO:0000256" key="2">
    <source>
        <dbReference type="ARBA" id="ARBA00006275"/>
    </source>
</evidence>
<dbReference type="EMBL" id="BMJC01000008">
    <property type="protein sequence ID" value="GGB24716.1"/>
    <property type="molecule type" value="Genomic_DNA"/>
</dbReference>
<comment type="caution">
    <text evidence="8">The sequence shown here is derived from an EMBL/GenBank/DDBJ whole genome shotgun (WGS) entry which is preliminary data.</text>
</comment>
<keyword evidence="5" id="KW-0998">Cell outer membrane</keyword>
<sequence>MKTVMINYLAFVGVVAMVACNKLVEDPGGTIMAGQFYKTQADAVAAVNAVYTTLNSDATGDFPMYGRELNLMTDNASDNQNFSPSNTNPDVRAMSTITYVAANGRILKNWQQHYYGINRANIAIDAISAMPASVFGTAGLQARLVGEARFVRALLYFNLVRLFGPVPLVLHNPSGVDITAMQVARSSRDSVYAQIVTDLTAAVGALPGTYGAADVGRASSGAAHALLAKVYVTRRDWADARAELLKVLPAGTFAGATGGYGYALLPNFRDVFAKATKNGVEHIFSVEYATNGGETGATQYLSLSFTSFNTGTYPIDIPSDSSVSQLFAAGDTRKAVTFYTTQYNAATGQMVVFSNPYTPYFNKFVDYTISPLNNQSVSGVNFPVVRYADILLLYAETLNELAGGPTADAYAAINLVRSRANVAGLTPGLDVAAFRDSVFLERRKEFVQEGQRWFDLVRRGGDYYVAAQHRIAQHAAASLTDTLYPIPQTEIQLDPLLTQNGGW</sequence>
<dbReference type="PROSITE" id="PS51257">
    <property type="entry name" value="PROKAR_LIPOPROTEIN"/>
    <property type="match status" value="1"/>
</dbReference>
<organism evidence="8 9">
    <name type="scientific">Puia dinghuensis</name>
    <dbReference type="NCBI Taxonomy" id="1792502"/>
    <lineage>
        <taxon>Bacteria</taxon>
        <taxon>Pseudomonadati</taxon>
        <taxon>Bacteroidota</taxon>
        <taxon>Chitinophagia</taxon>
        <taxon>Chitinophagales</taxon>
        <taxon>Chitinophagaceae</taxon>
        <taxon>Puia</taxon>
    </lineage>
</organism>
<evidence type="ECO:0000256" key="5">
    <source>
        <dbReference type="ARBA" id="ARBA00023237"/>
    </source>
</evidence>
<dbReference type="RefSeq" id="WP_188937998.1">
    <property type="nucleotide sequence ID" value="NZ_BMJC01000008.1"/>
</dbReference>
<reference evidence="8" key="2">
    <citation type="submission" date="2020-09" db="EMBL/GenBank/DDBJ databases">
        <authorList>
            <person name="Sun Q."/>
            <person name="Zhou Y."/>
        </authorList>
    </citation>
    <scope>NUCLEOTIDE SEQUENCE</scope>
    <source>
        <strain evidence="8">CGMCC 1.15448</strain>
    </source>
</reference>
<dbReference type="InterPro" id="IPR011990">
    <property type="entry name" value="TPR-like_helical_dom_sf"/>
</dbReference>
<evidence type="ECO:0000313" key="8">
    <source>
        <dbReference type="EMBL" id="GGB24716.1"/>
    </source>
</evidence>
<comment type="similarity">
    <text evidence="2">Belongs to the SusD family.</text>
</comment>
<dbReference type="Pfam" id="PF14322">
    <property type="entry name" value="SusD-like_3"/>
    <property type="match status" value="1"/>
</dbReference>
<evidence type="ECO:0000313" key="9">
    <source>
        <dbReference type="Proteomes" id="UP000607559"/>
    </source>
</evidence>
<feature type="domain" description="RagB/SusD" evidence="6">
    <location>
        <begin position="345"/>
        <end position="503"/>
    </location>
</feature>
<keyword evidence="3" id="KW-0732">Signal</keyword>
<name>A0A8J2UJ65_9BACT</name>
<dbReference type="Proteomes" id="UP000607559">
    <property type="component" value="Unassembled WGS sequence"/>
</dbReference>
<dbReference type="InterPro" id="IPR012944">
    <property type="entry name" value="SusD_RagB_dom"/>
</dbReference>
<evidence type="ECO:0000256" key="3">
    <source>
        <dbReference type="ARBA" id="ARBA00022729"/>
    </source>
</evidence>
<evidence type="ECO:0000256" key="1">
    <source>
        <dbReference type="ARBA" id="ARBA00004442"/>
    </source>
</evidence>
<dbReference type="AlphaFoldDB" id="A0A8J2UJ65"/>
<proteinExistence type="inferred from homology"/>
<accession>A0A8J2UJ65</accession>
<keyword evidence="9" id="KW-1185">Reference proteome</keyword>
<reference evidence="8" key="1">
    <citation type="journal article" date="2014" name="Int. J. Syst. Evol. Microbiol.">
        <title>Complete genome sequence of Corynebacterium casei LMG S-19264T (=DSM 44701T), isolated from a smear-ripened cheese.</title>
        <authorList>
            <consortium name="US DOE Joint Genome Institute (JGI-PGF)"/>
            <person name="Walter F."/>
            <person name="Albersmeier A."/>
            <person name="Kalinowski J."/>
            <person name="Ruckert C."/>
        </authorList>
    </citation>
    <scope>NUCLEOTIDE SEQUENCE</scope>
    <source>
        <strain evidence="8">CGMCC 1.15448</strain>
    </source>
</reference>
<dbReference type="InterPro" id="IPR033985">
    <property type="entry name" value="SusD-like_N"/>
</dbReference>
<evidence type="ECO:0000259" key="6">
    <source>
        <dbReference type="Pfam" id="PF07980"/>
    </source>
</evidence>
<dbReference type="Gene3D" id="1.25.40.390">
    <property type="match status" value="1"/>
</dbReference>
<dbReference type="GO" id="GO:0009279">
    <property type="term" value="C:cell outer membrane"/>
    <property type="evidence" value="ECO:0007669"/>
    <property type="project" value="UniProtKB-SubCell"/>
</dbReference>
<evidence type="ECO:0000259" key="7">
    <source>
        <dbReference type="Pfam" id="PF14322"/>
    </source>
</evidence>
<evidence type="ECO:0000256" key="4">
    <source>
        <dbReference type="ARBA" id="ARBA00023136"/>
    </source>
</evidence>
<gene>
    <name evidence="8" type="ORF">GCM10011511_55820</name>
</gene>
<comment type="subcellular location">
    <subcellularLocation>
        <location evidence="1">Cell outer membrane</location>
    </subcellularLocation>
</comment>
<protein>
    <submittedName>
        <fullName evidence="8">Membrane protein</fullName>
    </submittedName>
</protein>
<keyword evidence="4" id="KW-0472">Membrane</keyword>
<dbReference type="Pfam" id="PF07980">
    <property type="entry name" value="SusD_RagB"/>
    <property type="match status" value="1"/>
</dbReference>
<dbReference type="SUPFAM" id="SSF48452">
    <property type="entry name" value="TPR-like"/>
    <property type="match status" value="1"/>
</dbReference>
<dbReference type="CDD" id="cd08977">
    <property type="entry name" value="SusD"/>
    <property type="match status" value="1"/>
</dbReference>
<feature type="domain" description="SusD-like N-terminal" evidence="7">
    <location>
        <begin position="45"/>
        <end position="231"/>
    </location>
</feature>